<organism evidence="1 2">
    <name type="scientific">Chryseobacterium scophthalmum</name>
    <dbReference type="NCBI Taxonomy" id="59733"/>
    <lineage>
        <taxon>Bacteria</taxon>
        <taxon>Pseudomonadati</taxon>
        <taxon>Bacteroidota</taxon>
        <taxon>Flavobacteriia</taxon>
        <taxon>Flavobacteriales</taxon>
        <taxon>Weeksellaceae</taxon>
        <taxon>Chryseobacterium group</taxon>
        <taxon>Chryseobacterium</taxon>
    </lineage>
</organism>
<protein>
    <submittedName>
        <fullName evidence="1">Uncharacterized protein</fullName>
    </submittedName>
</protein>
<gene>
    <name evidence="1" type="ORF">SAMN05421769_1796</name>
</gene>
<proteinExistence type="predicted"/>
<dbReference type="STRING" id="59733.SAMN05421769_1796"/>
<reference evidence="2" key="1">
    <citation type="submission" date="2016-12" db="EMBL/GenBank/DDBJ databases">
        <authorList>
            <person name="Varghese N."/>
            <person name="Submissions S."/>
        </authorList>
    </citation>
    <scope>NUCLEOTIDE SEQUENCE [LARGE SCALE GENOMIC DNA]</scope>
    <source>
        <strain evidence="2">DSM 16779</strain>
    </source>
</reference>
<name>A0A1N6G222_9FLAO</name>
<dbReference type="RefSeq" id="WP_074229911.1">
    <property type="nucleotide sequence ID" value="NZ_FSRQ01000001.1"/>
</dbReference>
<dbReference type="EMBL" id="FSRQ01000001">
    <property type="protein sequence ID" value="SIO01554.1"/>
    <property type="molecule type" value="Genomic_DNA"/>
</dbReference>
<accession>A0A1N6G222</accession>
<evidence type="ECO:0000313" key="2">
    <source>
        <dbReference type="Proteomes" id="UP000184782"/>
    </source>
</evidence>
<evidence type="ECO:0000313" key="1">
    <source>
        <dbReference type="EMBL" id="SIO01554.1"/>
    </source>
</evidence>
<sequence length="134" mass="14744">MKALTKLISCIIFFTFLWGKSQQVDWNKINSNTIIDVISLQSIPQSNSSSIVAQVGNGNNTDLTISSKTNIIIQQLGDQNSIYFNNAFTEKETKAAVTVQGYNNIVDVTGSNSVSDGMQINVKADNKTVFVRNY</sequence>
<dbReference type="AlphaFoldDB" id="A0A1N6G222"/>
<keyword evidence="2" id="KW-1185">Reference proteome</keyword>
<dbReference type="OrthoDB" id="1268387at2"/>
<dbReference type="Proteomes" id="UP000184782">
    <property type="component" value="Unassembled WGS sequence"/>
</dbReference>